<dbReference type="InterPro" id="IPR007159">
    <property type="entry name" value="SpoVT-AbrB_dom"/>
</dbReference>
<dbReference type="GO" id="GO:0003677">
    <property type="term" value="F:DNA binding"/>
    <property type="evidence" value="ECO:0007669"/>
    <property type="project" value="UniProtKB-UniRule"/>
</dbReference>
<gene>
    <name evidence="4" type="ORF">GTP90_15410</name>
</gene>
<proteinExistence type="inferred from homology"/>
<feature type="domain" description="SpoVT-AbrB" evidence="3">
    <location>
        <begin position="13"/>
        <end position="53"/>
    </location>
</feature>
<evidence type="ECO:0000256" key="2">
    <source>
        <dbReference type="PROSITE-ProRule" id="PRU01076"/>
    </source>
</evidence>
<dbReference type="InterPro" id="IPR037914">
    <property type="entry name" value="SpoVT-AbrB_sf"/>
</dbReference>
<comment type="caution">
    <text evidence="4">The sequence shown here is derived from an EMBL/GenBank/DDBJ whole genome shotgun (WGS) entry which is preliminary data.</text>
</comment>
<dbReference type="Pfam" id="PF04014">
    <property type="entry name" value="MazE_antitoxin"/>
    <property type="match status" value="1"/>
</dbReference>
<dbReference type="RefSeq" id="WP_161084384.1">
    <property type="nucleotide sequence ID" value="NZ_WWCX01000024.1"/>
</dbReference>
<evidence type="ECO:0000256" key="1">
    <source>
        <dbReference type="ARBA" id="ARBA00007924"/>
    </source>
</evidence>
<dbReference type="Proteomes" id="UP000447355">
    <property type="component" value="Unassembled WGS sequence"/>
</dbReference>
<dbReference type="PANTHER" id="PTHR37550:SF1">
    <property type="entry name" value="SSL1300 PROTEIN"/>
    <property type="match status" value="1"/>
</dbReference>
<dbReference type="EMBL" id="WWCX01000024">
    <property type="protein sequence ID" value="MYM95253.1"/>
    <property type="molecule type" value="Genomic_DNA"/>
</dbReference>
<protein>
    <submittedName>
        <fullName evidence="4">AbrB/MazE/SpoVT family DNA-binding domain-containing protein</fullName>
    </submittedName>
</protein>
<dbReference type="Gene3D" id="2.10.260.10">
    <property type="match status" value="1"/>
</dbReference>
<name>A0A845GL10_9BURK</name>
<dbReference type="AlphaFoldDB" id="A0A845GL10"/>
<dbReference type="SUPFAM" id="SSF89447">
    <property type="entry name" value="AbrB/MazE/MraZ-like"/>
    <property type="match status" value="1"/>
</dbReference>
<dbReference type="PROSITE" id="PS51740">
    <property type="entry name" value="SPOVT_ABRB"/>
    <property type="match status" value="1"/>
</dbReference>
<evidence type="ECO:0000259" key="3">
    <source>
        <dbReference type="PROSITE" id="PS51740"/>
    </source>
</evidence>
<reference evidence="4" key="1">
    <citation type="submission" date="2019-12" db="EMBL/GenBank/DDBJ databases">
        <title>Novel species isolated from a subtropical stream in China.</title>
        <authorList>
            <person name="Lu H."/>
        </authorList>
    </citation>
    <scope>NUCLEOTIDE SEQUENCE [LARGE SCALE GENOMIC DNA]</scope>
    <source>
        <strain evidence="4">FT81W</strain>
    </source>
</reference>
<sequence>MPAPSTPSKPKEAKLFRNNRSQAVRIPVEFELPGDRVLIHREGNKLIIEPVTRPANIVELLAEWRKEAPLGAEDQFPAIDDMPAQPEDIF</sequence>
<accession>A0A845GL10</accession>
<dbReference type="SMART" id="SM00966">
    <property type="entry name" value="SpoVT_AbrB"/>
    <property type="match status" value="1"/>
</dbReference>
<evidence type="ECO:0000313" key="5">
    <source>
        <dbReference type="Proteomes" id="UP000447355"/>
    </source>
</evidence>
<organism evidence="4 5">
    <name type="scientific">Duganella vulcania</name>
    <dbReference type="NCBI Taxonomy" id="2692166"/>
    <lineage>
        <taxon>Bacteria</taxon>
        <taxon>Pseudomonadati</taxon>
        <taxon>Pseudomonadota</taxon>
        <taxon>Betaproteobacteria</taxon>
        <taxon>Burkholderiales</taxon>
        <taxon>Oxalobacteraceae</taxon>
        <taxon>Telluria group</taxon>
        <taxon>Duganella</taxon>
    </lineage>
</organism>
<evidence type="ECO:0000313" key="4">
    <source>
        <dbReference type="EMBL" id="MYM95253.1"/>
    </source>
</evidence>
<dbReference type="PANTHER" id="PTHR37550">
    <property type="entry name" value="ANTITOXIN VAPB1"/>
    <property type="match status" value="1"/>
</dbReference>
<keyword evidence="2 4" id="KW-0238">DNA-binding</keyword>
<comment type="similarity">
    <text evidence="1">Belongs to the VapB family.</text>
</comment>
<dbReference type="InterPro" id="IPR051734">
    <property type="entry name" value="VapB_TA_antitoxins"/>
</dbReference>